<dbReference type="PANTHER" id="PTHR21089">
    <property type="entry name" value="SHIKIMATE DEHYDROGENASE"/>
    <property type="match status" value="1"/>
</dbReference>
<evidence type="ECO:0000256" key="1">
    <source>
        <dbReference type="ARBA" id="ARBA00004871"/>
    </source>
</evidence>
<comment type="pathway">
    <text evidence="1">Metabolic intermediate biosynthesis; chorismate biosynthesis; chorismate from D-erythrose 4-phosphate and phosphoenolpyruvate: step 4/7.</text>
</comment>
<organism evidence="4 5">
    <name type="scientific">Micromonospora sagamiensis</name>
    <dbReference type="NCBI Taxonomy" id="47875"/>
    <lineage>
        <taxon>Bacteria</taxon>
        <taxon>Bacillati</taxon>
        <taxon>Actinomycetota</taxon>
        <taxon>Actinomycetes</taxon>
        <taxon>Micromonosporales</taxon>
        <taxon>Micromonosporaceae</taxon>
        <taxon>Micromonospora</taxon>
    </lineage>
</organism>
<dbReference type="Proteomes" id="UP000319728">
    <property type="component" value="Unassembled WGS sequence"/>
</dbReference>
<evidence type="ECO:0000313" key="5">
    <source>
        <dbReference type="Proteomes" id="UP000319728"/>
    </source>
</evidence>
<dbReference type="AlphaFoldDB" id="A0A562WI74"/>
<keyword evidence="2" id="KW-0057">Aromatic amino acid biosynthesis</keyword>
<dbReference type="InterPro" id="IPR022893">
    <property type="entry name" value="Shikimate_DH_fam"/>
</dbReference>
<reference evidence="4 5" key="1">
    <citation type="submission" date="2019-07" db="EMBL/GenBank/DDBJ databases">
        <title>R&amp;d 2014.</title>
        <authorList>
            <person name="Klenk H.-P."/>
        </authorList>
    </citation>
    <scope>NUCLEOTIDE SEQUENCE [LARGE SCALE GENOMIC DNA]</scope>
    <source>
        <strain evidence="4 5">DSM 43912</strain>
    </source>
</reference>
<dbReference type="SUPFAM" id="SSF53223">
    <property type="entry name" value="Aminoacid dehydrogenase-like, N-terminal domain"/>
    <property type="match status" value="1"/>
</dbReference>
<accession>A0A562WI74</accession>
<dbReference type="OrthoDB" id="3609723at2"/>
<dbReference type="InterPro" id="IPR036291">
    <property type="entry name" value="NAD(P)-bd_dom_sf"/>
</dbReference>
<dbReference type="Gene3D" id="3.40.50.720">
    <property type="entry name" value="NAD(P)-binding Rossmann-like Domain"/>
    <property type="match status" value="1"/>
</dbReference>
<keyword evidence="5" id="KW-1185">Reference proteome</keyword>
<dbReference type="GO" id="GO:0009073">
    <property type="term" value="P:aromatic amino acid family biosynthetic process"/>
    <property type="evidence" value="ECO:0007669"/>
    <property type="project" value="UniProtKB-KW"/>
</dbReference>
<feature type="domain" description="Shikimate dehydrogenase substrate binding N-terminal" evidence="3">
    <location>
        <begin position="25"/>
        <end position="107"/>
    </location>
</feature>
<dbReference type="Gene3D" id="3.40.50.10860">
    <property type="entry name" value="Leucine Dehydrogenase, chain A, domain 1"/>
    <property type="match status" value="1"/>
</dbReference>
<dbReference type="InterPro" id="IPR013708">
    <property type="entry name" value="Shikimate_DH-bd_N"/>
</dbReference>
<name>A0A562WI74_9ACTN</name>
<sequence length="275" mass="28500">MITDAADAPATAVPGISGTTRVYALLGDPIAQVRAPGLLNPVLARRGVDAVLVPVHVPAADLEPVVRGLRQMANLPGMLVTVPHKAAVLALADRVTDRARMAGSANALRREPDGTWTADTFDGDGFVRGLVEAGHDPRGHRVCLVGAGGAGSAIAVALLDAGTAELRLVDTDPDRLDTLYRRLSPVYPGRISTSTHALLADVDLAVNATPLGLRADDPLPFAVTGLPAHAVVADIIMTPAETALLRAATARGLAVQPGLPMLAHQIDAYLEFFGL</sequence>
<keyword evidence="2" id="KW-0028">Amino-acid biosynthesis</keyword>
<evidence type="ECO:0000259" key="3">
    <source>
        <dbReference type="Pfam" id="PF08501"/>
    </source>
</evidence>
<dbReference type="Pfam" id="PF08501">
    <property type="entry name" value="Shikimate_dh_N"/>
    <property type="match status" value="1"/>
</dbReference>
<protein>
    <submittedName>
        <fullName evidence="4">Shikimate dehydrogenase</fullName>
    </submittedName>
</protein>
<dbReference type="PANTHER" id="PTHR21089:SF1">
    <property type="entry name" value="BIFUNCTIONAL 3-DEHYDROQUINATE DEHYDRATASE_SHIKIMATE DEHYDROGENASE, CHLOROPLASTIC"/>
    <property type="match status" value="1"/>
</dbReference>
<dbReference type="GO" id="GO:0004764">
    <property type="term" value="F:shikimate 3-dehydrogenase (NADP+) activity"/>
    <property type="evidence" value="ECO:0007669"/>
    <property type="project" value="InterPro"/>
</dbReference>
<evidence type="ECO:0000313" key="4">
    <source>
        <dbReference type="EMBL" id="TWJ29731.1"/>
    </source>
</evidence>
<dbReference type="SUPFAM" id="SSF51735">
    <property type="entry name" value="NAD(P)-binding Rossmann-fold domains"/>
    <property type="match status" value="1"/>
</dbReference>
<evidence type="ECO:0000256" key="2">
    <source>
        <dbReference type="ARBA" id="ARBA00023141"/>
    </source>
</evidence>
<comment type="caution">
    <text evidence="4">The sequence shown here is derived from an EMBL/GenBank/DDBJ whole genome shotgun (WGS) entry which is preliminary data.</text>
</comment>
<proteinExistence type="predicted"/>
<dbReference type="EMBL" id="VLLP01000001">
    <property type="protein sequence ID" value="TWJ29731.1"/>
    <property type="molecule type" value="Genomic_DNA"/>
</dbReference>
<gene>
    <name evidence="4" type="ORF">JD81_03262</name>
</gene>
<dbReference type="RefSeq" id="WP_145818597.1">
    <property type="nucleotide sequence ID" value="NZ_AP023438.1"/>
</dbReference>
<dbReference type="InterPro" id="IPR046346">
    <property type="entry name" value="Aminoacid_DH-like_N_sf"/>
</dbReference>
<dbReference type="GO" id="GO:0009423">
    <property type="term" value="P:chorismate biosynthetic process"/>
    <property type="evidence" value="ECO:0007669"/>
    <property type="project" value="TreeGrafter"/>
</dbReference>
<dbReference type="GO" id="GO:0019632">
    <property type="term" value="P:shikimate metabolic process"/>
    <property type="evidence" value="ECO:0007669"/>
    <property type="project" value="TreeGrafter"/>
</dbReference>